<sequence length="55" mass="6258">MSKQVLVLVKEIDAIRITMYEFSKKVDNLSDPLLVQLSQLLDEKLNTYNEVCSAA</sequence>
<keyword evidence="2" id="KW-1185">Reference proteome</keyword>
<dbReference type="InterPro" id="IPR018540">
    <property type="entry name" value="Spo0E-like"/>
</dbReference>
<dbReference type="EMBL" id="JBHTCP010000013">
    <property type="protein sequence ID" value="MFC7371466.1"/>
    <property type="molecule type" value="Genomic_DNA"/>
</dbReference>
<dbReference type="Proteomes" id="UP001596549">
    <property type="component" value="Unassembled WGS sequence"/>
</dbReference>
<dbReference type="RefSeq" id="WP_379748058.1">
    <property type="nucleotide sequence ID" value="NZ_JBHTCP010000013.1"/>
</dbReference>
<gene>
    <name evidence="1" type="ORF">ACFQPF_07245</name>
</gene>
<dbReference type="Pfam" id="PF09388">
    <property type="entry name" value="SpoOE-like"/>
    <property type="match status" value="1"/>
</dbReference>
<dbReference type="InterPro" id="IPR036638">
    <property type="entry name" value="HLH_DNA-bd_sf"/>
</dbReference>
<organism evidence="1 2">
    <name type="scientific">Fictibacillus iocasae</name>
    <dbReference type="NCBI Taxonomy" id="2715437"/>
    <lineage>
        <taxon>Bacteria</taxon>
        <taxon>Bacillati</taxon>
        <taxon>Bacillota</taxon>
        <taxon>Bacilli</taxon>
        <taxon>Bacillales</taxon>
        <taxon>Fictibacillaceae</taxon>
        <taxon>Fictibacillus</taxon>
    </lineage>
</organism>
<evidence type="ECO:0000313" key="2">
    <source>
        <dbReference type="Proteomes" id="UP001596549"/>
    </source>
</evidence>
<reference evidence="2" key="1">
    <citation type="journal article" date="2019" name="Int. J. Syst. Evol. Microbiol.">
        <title>The Global Catalogue of Microorganisms (GCM) 10K type strain sequencing project: providing services to taxonomists for standard genome sequencing and annotation.</title>
        <authorList>
            <consortium name="The Broad Institute Genomics Platform"/>
            <consortium name="The Broad Institute Genome Sequencing Center for Infectious Disease"/>
            <person name="Wu L."/>
            <person name="Ma J."/>
        </authorList>
    </citation>
    <scope>NUCLEOTIDE SEQUENCE [LARGE SCALE GENOMIC DNA]</scope>
    <source>
        <strain evidence="2">NBRC 106396</strain>
    </source>
</reference>
<accession>A0ABW2NM04</accession>
<evidence type="ECO:0000313" key="1">
    <source>
        <dbReference type="EMBL" id="MFC7371466.1"/>
    </source>
</evidence>
<dbReference type="SUPFAM" id="SSF140500">
    <property type="entry name" value="BAS1536-like"/>
    <property type="match status" value="1"/>
</dbReference>
<comment type="caution">
    <text evidence="1">The sequence shown here is derived from an EMBL/GenBank/DDBJ whole genome shotgun (WGS) entry which is preliminary data.</text>
</comment>
<dbReference type="InterPro" id="IPR037208">
    <property type="entry name" value="Spo0E-like_sf"/>
</dbReference>
<proteinExistence type="predicted"/>
<dbReference type="Gene3D" id="4.10.280.10">
    <property type="entry name" value="Helix-loop-helix DNA-binding domain"/>
    <property type="match status" value="1"/>
</dbReference>
<protein>
    <submittedName>
        <fullName evidence="1">Spo0E family sporulation regulatory protein-aspartic acid phosphatase</fullName>
    </submittedName>
</protein>
<name>A0ABW2NM04_9BACL</name>